<dbReference type="EMBL" id="BSPL01000013">
    <property type="protein sequence ID" value="GLS70025.1"/>
    <property type="molecule type" value="Genomic_DNA"/>
</dbReference>
<keyword evidence="2" id="KW-1185">Reference proteome</keyword>
<accession>A0AA37TB13</accession>
<evidence type="ECO:0000313" key="1">
    <source>
        <dbReference type="EMBL" id="GLS70025.1"/>
    </source>
</evidence>
<reference evidence="2" key="1">
    <citation type="journal article" date="2019" name="Int. J. Syst. Evol. Microbiol.">
        <title>The Global Catalogue of Microorganisms (GCM) 10K type strain sequencing project: providing services to taxonomists for standard genome sequencing and annotation.</title>
        <authorList>
            <consortium name="The Broad Institute Genomics Platform"/>
            <consortium name="The Broad Institute Genome Sequencing Center for Infectious Disease"/>
            <person name="Wu L."/>
            <person name="Ma J."/>
        </authorList>
    </citation>
    <scope>NUCLEOTIDE SEQUENCE [LARGE SCALE GENOMIC DNA]</scope>
    <source>
        <strain evidence="2">NBRC 103632</strain>
    </source>
</reference>
<organism evidence="1 2">
    <name type="scientific">Methylobacterium tardum</name>
    <dbReference type="NCBI Taxonomy" id="374432"/>
    <lineage>
        <taxon>Bacteria</taxon>
        <taxon>Pseudomonadati</taxon>
        <taxon>Pseudomonadota</taxon>
        <taxon>Alphaproteobacteria</taxon>
        <taxon>Hyphomicrobiales</taxon>
        <taxon>Methylobacteriaceae</taxon>
        <taxon>Methylobacterium</taxon>
    </lineage>
</organism>
<protein>
    <submittedName>
        <fullName evidence="1">Uncharacterized protein</fullName>
    </submittedName>
</protein>
<evidence type="ECO:0000313" key="2">
    <source>
        <dbReference type="Proteomes" id="UP001157440"/>
    </source>
</evidence>
<name>A0AA37TB13_9HYPH</name>
<dbReference type="Proteomes" id="UP001157440">
    <property type="component" value="Unassembled WGS sequence"/>
</dbReference>
<dbReference type="AlphaFoldDB" id="A0AA37TB13"/>
<comment type="caution">
    <text evidence="1">The sequence shown here is derived from an EMBL/GenBank/DDBJ whole genome shotgun (WGS) entry which is preliminary data.</text>
</comment>
<proteinExistence type="predicted"/>
<gene>
    <name evidence="1" type="ORF">GCM10007890_20380</name>
</gene>
<sequence length="100" mass="10713">MTPDEAKTLSNTIQDLADVAGGRAALHLKMATIFFATELIRALVERQALASSDIVEVCDALDRRAMRLAQDLPRAAQDMAEMSASVRAEITGQVGNVVLS</sequence>
<dbReference type="RefSeq" id="WP_238197319.1">
    <property type="nucleotide sequence ID" value="NZ_BPQZ01000017.1"/>
</dbReference>